<dbReference type="CDD" id="cd16329">
    <property type="entry name" value="LolA_like"/>
    <property type="match status" value="1"/>
</dbReference>
<proteinExistence type="predicted"/>
<feature type="chain" id="PRO_5045132363" evidence="2">
    <location>
        <begin position="23"/>
        <end position="454"/>
    </location>
</feature>
<dbReference type="Pfam" id="PF07044">
    <property type="entry name" value="DUF1329"/>
    <property type="match status" value="1"/>
</dbReference>
<organism evidence="3 4">
    <name type="scientific">Metapseudomonas resinovorans</name>
    <name type="common">Pseudomonas resinovorans</name>
    <dbReference type="NCBI Taxonomy" id="53412"/>
    <lineage>
        <taxon>Bacteria</taxon>
        <taxon>Pseudomonadati</taxon>
        <taxon>Pseudomonadota</taxon>
        <taxon>Gammaproteobacteria</taxon>
        <taxon>Pseudomonadales</taxon>
        <taxon>Pseudomonadaceae</taxon>
        <taxon>Metapseudomonas</taxon>
    </lineage>
</organism>
<name>A0ABT4YCD5_METRE</name>
<evidence type="ECO:0000256" key="2">
    <source>
        <dbReference type="SAM" id="SignalP"/>
    </source>
</evidence>
<evidence type="ECO:0000313" key="3">
    <source>
        <dbReference type="EMBL" id="MDA8486272.1"/>
    </source>
</evidence>
<protein>
    <submittedName>
        <fullName evidence="3">DUF1329 domain-containing protein</fullName>
    </submittedName>
</protein>
<evidence type="ECO:0000313" key="4">
    <source>
        <dbReference type="Proteomes" id="UP001211689"/>
    </source>
</evidence>
<gene>
    <name evidence="3" type="ORF">NNO07_24670</name>
</gene>
<dbReference type="RefSeq" id="WP_271472244.1">
    <property type="nucleotide sequence ID" value="NZ_JANEWF010000043.1"/>
</dbReference>
<sequence>MAFIKSVIASALSLAVVAAAQAAVSPDQAAQLGQSLTPVGAEQAGNADGSIPAYSGGLSTPPSGYQTGSSMRVDPFADEKPRLVIDGKNAAEHADKLTAASQELLKRFPSFRMDVYPTHRTVALPQRLLDNTRKNATAARTTGEGLALENVLPGVPFPIPSDGYEAMWNHLLRYQGHAINSKYDSWNVDAAGNASLATTGDAYLEYPLFDPERNDVPAKPADLYFKTKLYYQGPARRAGEAILLNDAVDPLEKPRRGWQYLPGQRRVKLAPDIAYDTPNPGSAGSSTYDDAWVFNGAMDRFDFKLVGKKEMYVPYNTYKLNYHEKAADITTPNHVNPDLVRWELHRVWVVEATLKPGKRHIYSKRTFYLDEDSWIALASDAFDARGQLYRGAFAHMAYSYDVQAPNSDNHMFYDFVSGSYNITGIYGPHGGVKYIEPLSKAQWAPESLAGTGIR</sequence>
<accession>A0ABT4YCD5</accession>
<feature type="region of interest" description="Disordered" evidence="1">
    <location>
        <begin position="41"/>
        <end position="72"/>
    </location>
</feature>
<evidence type="ECO:0000256" key="1">
    <source>
        <dbReference type="SAM" id="MobiDB-lite"/>
    </source>
</evidence>
<feature type="signal peptide" evidence="2">
    <location>
        <begin position="1"/>
        <end position="22"/>
    </location>
</feature>
<dbReference type="Gene3D" id="2.50.20.10">
    <property type="entry name" value="Lipoprotein localisation LolA/LolB/LppX"/>
    <property type="match status" value="1"/>
</dbReference>
<dbReference type="InterPro" id="IPR010752">
    <property type="entry name" value="DUF1329"/>
</dbReference>
<keyword evidence="4" id="KW-1185">Reference proteome</keyword>
<keyword evidence="2" id="KW-0732">Signal</keyword>
<comment type="caution">
    <text evidence="3">The sequence shown here is derived from an EMBL/GenBank/DDBJ whole genome shotgun (WGS) entry which is preliminary data.</text>
</comment>
<feature type="compositionally biased region" description="Polar residues" evidence="1">
    <location>
        <begin position="57"/>
        <end position="70"/>
    </location>
</feature>
<dbReference type="Proteomes" id="UP001211689">
    <property type="component" value="Unassembled WGS sequence"/>
</dbReference>
<reference evidence="3 4" key="1">
    <citation type="submission" date="2022-07" db="EMBL/GenBank/DDBJ databases">
        <title>Genome Analysis of Selected Gammaproteobacteria from Nigerian Food snails.</title>
        <authorList>
            <person name="Okafor A.C."/>
        </authorList>
    </citation>
    <scope>NUCLEOTIDE SEQUENCE [LARGE SCALE GENOMIC DNA]</scope>
    <source>
        <strain evidence="3 4">Awg 2</strain>
    </source>
</reference>
<dbReference type="EMBL" id="JANEWF010000043">
    <property type="protein sequence ID" value="MDA8486272.1"/>
    <property type="molecule type" value="Genomic_DNA"/>
</dbReference>